<feature type="transmembrane region" description="Helical" evidence="8">
    <location>
        <begin position="407"/>
        <end position="429"/>
    </location>
</feature>
<keyword evidence="12" id="KW-1185">Reference proteome</keyword>
<evidence type="ECO:0000256" key="7">
    <source>
        <dbReference type="SAM" id="MobiDB-lite"/>
    </source>
</evidence>
<evidence type="ECO:0000256" key="5">
    <source>
        <dbReference type="ARBA" id="ARBA00022989"/>
    </source>
</evidence>
<evidence type="ECO:0000256" key="3">
    <source>
        <dbReference type="ARBA" id="ARBA00022692"/>
    </source>
</evidence>
<dbReference type="AlphaFoldDB" id="A0AAV7BVH6"/>
<dbReference type="EMBL" id="WNYA01000004">
    <property type="protein sequence ID" value="KAG8576671.1"/>
    <property type="molecule type" value="Genomic_DNA"/>
</dbReference>
<evidence type="ECO:0000256" key="6">
    <source>
        <dbReference type="ARBA" id="ARBA00023136"/>
    </source>
</evidence>
<feature type="transmembrane region" description="Helical" evidence="8">
    <location>
        <begin position="517"/>
        <end position="537"/>
    </location>
</feature>
<dbReference type="EMBL" id="WNYA01000004">
    <property type="protein sequence ID" value="KAG8576672.1"/>
    <property type="molecule type" value="Genomic_DNA"/>
</dbReference>
<keyword evidence="5 8" id="KW-1133">Transmembrane helix</keyword>
<feature type="signal peptide" evidence="9">
    <location>
        <begin position="1"/>
        <end position="22"/>
    </location>
</feature>
<keyword evidence="2" id="KW-0597">Phosphoprotein</keyword>
<reference evidence="11" key="1">
    <citation type="thesis" date="2020" institute="ProQuest LLC" country="789 East Eisenhower Parkway, Ann Arbor, MI, USA">
        <title>Comparative Genomics and Chromosome Evolution.</title>
        <authorList>
            <person name="Mudd A.B."/>
        </authorList>
    </citation>
    <scope>NUCLEOTIDE SEQUENCE</scope>
    <source>
        <strain evidence="11">237g6f4</strain>
        <tissue evidence="11">Blood</tissue>
    </source>
</reference>
<keyword evidence="4 9" id="KW-0732">Signal</keyword>
<feature type="transmembrane region" description="Helical" evidence="8">
    <location>
        <begin position="381"/>
        <end position="400"/>
    </location>
</feature>
<proteinExistence type="predicted"/>
<evidence type="ECO:0000256" key="9">
    <source>
        <dbReference type="SAM" id="SignalP"/>
    </source>
</evidence>
<keyword evidence="3 8" id="KW-0812">Transmembrane</keyword>
<feature type="transmembrane region" description="Helical" evidence="8">
    <location>
        <begin position="449"/>
        <end position="469"/>
    </location>
</feature>
<evidence type="ECO:0000313" key="12">
    <source>
        <dbReference type="Proteomes" id="UP000824782"/>
    </source>
</evidence>
<evidence type="ECO:0000256" key="1">
    <source>
        <dbReference type="ARBA" id="ARBA00004141"/>
    </source>
</evidence>
<comment type="subcellular location">
    <subcellularLocation>
        <location evidence="1">Membrane</location>
        <topology evidence="1">Multi-pass membrane protein</topology>
    </subcellularLocation>
</comment>
<feature type="transmembrane region" description="Helical" evidence="8">
    <location>
        <begin position="574"/>
        <end position="598"/>
    </location>
</feature>
<feature type="transmembrane region" description="Helical" evidence="8">
    <location>
        <begin position="481"/>
        <end position="505"/>
    </location>
</feature>
<dbReference type="PANTHER" id="PTHR35578">
    <property type="entry name" value="PROLINE-RICH TRANSMEMBRANE PROTEIN 4-RELATED"/>
    <property type="match status" value="1"/>
</dbReference>
<dbReference type="Proteomes" id="UP000824782">
    <property type="component" value="Unassembled WGS sequence"/>
</dbReference>
<feature type="chain" id="PRO_5044715709" description="Proline-rich transmembrane protein 3/4 domain-containing protein" evidence="9">
    <location>
        <begin position="23"/>
        <end position="938"/>
    </location>
</feature>
<dbReference type="PANTHER" id="PTHR35578:SF6">
    <property type="entry name" value="PROLINE-RICH TRANSMEMBRANE PROTEIN 4"/>
    <property type="match status" value="1"/>
</dbReference>
<organism evidence="11 12">
    <name type="scientific">Engystomops pustulosus</name>
    <name type="common">Tungara frog</name>
    <name type="synonym">Physalaemus pustulosus</name>
    <dbReference type="NCBI Taxonomy" id="76066"/>
    <lineage>
        <taxon>Eukaryota</taxon>
        <taxon>Metazoa</taxon>
        <taxon>Chordata</taxon>
        <taxon>Craniata</taxon>
        <taxon>Vertebrata</taxon>
        <taxon>Euteleostomi</taxon>
        <taxon>Amphibia</taxon>
        <taxon>Batrachia</taxon>
        <taxon>Anura</taxon>
        <taxon>Neobatrachia</taxon>
        <taxon>Hyloidea</taxon>
        <taxon>Leptodactylidae</taxon>
        <taxon>Leiuperinae</taxon>
        <taxon>Engystomops</taxon>
    </lineage>
</organism>
<evidence type="ECO:0000256" key="8">
    <source>
        <dbReference type="SAM" id="Phobius"/>
    </source>
</evidence>
<name>A0AAV7BVH6_ENGPU</name>
<protein>
    <recommendedName>
        <fullName evidence="10">Proline-rich transmembrane protein 3/4 domain-containing protein</fullName>
    </recommendedName>
</protein>
<keyword evidence="6 8" id="KW-0472">Membrane</keyword>
<evidence type="ECO:0000256" key="4">
    <source>
        <dbReference type="ARBA" id="ARBA00022729"/>
    </source>
</evidence>
<evidence type="ECO:0000313" key="11">
    <source>
        <dbReference type="EMBL" id="KAG8576671.1"/>
    </source>
</evidence>
<gene>
    <name evidence="11" type="ORF">GDO81_009933</name>
</gene>
<comment type="caution">
    <text evidence="11">The sequence shown here is derived from an EMBL/GenBank/DDBJ whole genome shotgun (WGS) entry which is preliminary data.</text>
</comment>
<dbReference type="InterPro" id="IPR059081">
    <property type="entry name" value="PRRT3-4"/>
</dbReference>
<feature type="region of interest" description="Disordered" evidence="7">
    <location>
        <begin position="866"/>
        <end position="886"/>
    </location>
</feature>
<feature type="domain" description="Proline-rich transmembrane protein 3/4" evidence="10">
    <location>
        <begin position="360"/>
        <end position="654"/>
    </location>
</feature>
<evidence type="ECO:0000256" key="2">
    <source>
        <dbReference type="ARBA" id="ARBA00022553"/>
    </source>
</evidence>
<sequence length="938" mass="102863">MGLSYWTLINIILLALIHLTFQEVAPTENISLADEELIVSYNVSPVAEFPSSVAPEWSNVNEATFSNESYTDENLLHVPTHNMTVLESDQLQIDMLLLDKVQETEESVQTVTPSYGLTDREVKEMAIVAPPTVPPVIDSYGSASPWPDVSSELSLTTVITTVVNSLMEPIDEVEISLEKTLSPFLEEEDELPVDETVLSSIGTYINVFTEPSLPNIWDINEETVTDSRVYNETPTEILSSEVPLKEINLGDVTTTEDAPFVISDIIPEEIFEDLAEKTVHQTDVGVSILPSTRTVNVTDAGFTSYGSASPTDIASWDCDYSRTEKCDFSMTQRPPHEVDPTLQGLSPLLSSQAIFITLHADWNTSVADWGVAWEALVYGSVGLYGSVALLALLSIFCLVFRCPSGGFYFSLLHLLLIAFGSSRAFSLFYDAYGHQDRLPAFTALLLHDLAFPCMTSSFSIAFLLLCSRCRLQHSSPNFPRLCLLASAAFLHFITAGGAVVVVDLLQQFPFLLLVSRGFYVVLTVVLSFSFFIFCCIARTQSTQIYDLKSSAPPTEYISGCPFANLKDWCRATHVVLLSACFGILNAGLQLYAVLYALGYGGSIVFGPWPWWAFQLSSSLCEVGLCLPLALIGAYPIFCANEIGRTNCWTQIFRLSPGHVTMKAPILQSNHQWASSQHEKLLVCDTIARSDSEFFPLYTLVEKRLSHGEDLSLIYHSNKSLEVHGLSLPHGSNTPSYISVQIDSDSTVDFHPPSPINLRRSIDEALFSESLIPKSLFHGTALSSSLSLTVKSSTQMEDCVFKEKASDRGLYRTSSCMEIEAGLPIIQPMPSTRHDTPTSSSPGIWKGEQSTASSLCKMSLDGSSLVLSSSPEHVAPSNGKLEGKEEPSCKSKAVYHALTQPSQESLDTTAPPECNLRDDLINVFGPIDALSVCSETIDL</sequence>
<evidence type="ECO:0000259" key="10">
    <source>
        <dbReference type="Pfam" id="PF25987"/>
    </source>
</evidence>
<accession>A0AAV7BVH6</accession>
<dbReference type="InterPro" id="IPR052836">
    <property type="entry name" value="PRRT_domain-containing"/>
</dbReference>
<dbReference type="Pfam" id="PF25987">
    <property type="entry name" value="PRRT3"/>
    <property type="match status" value="1"/>
</dbReference>